<feature type="transmembrane region" description="Helical" evidence="2">
    <location>
        <begin position="6"/>
        <end position="26"/>
    </location>
</feature>
<accession>A0A5P1EIS0</accession>
<dbReference type="EMBL" id="CM007387">
    <property type="protein sequence ID" value="ONK65097.1"/>
    <property type="molecule type" value="Genomic_DNA"/>
</dbReference>
<proteinExistence type="predicted"/>
<name>A0A5P1EIS0_ASPOF</name>
<protein>
    <recommendedName>
        <fullName evidence="5">Transmembrane protein</fullName>
    </recommendedName>
</protein>
<organism evidence="3 4">
    <name type="scientific">Asparagus officinalis</name>
    <name type="common">Garden asparagus</name>
    <dbReference type="NCBI Taxonomy" id="4686"/>
    <lineage>
        <taxon>Eukaryota</taxon>
        <taxon>Viridiplantae</taxon>
        <taxon>Streptophyta</taxon>
        <taxon>Embryophyta</taxon>
        <taxon>Tracheophyta</taxon>
        <taxon>Spermatophyta</taxon>
        <taxon>Magnoliopsida</taxon>
        <taxon>Liliopsida</taxon>
        <taxon>Asparagales</taxon>
        <taxon>Asparagaceae</taxon>
        <taxon>Asparagoideae</taxon>
        <taxon>Asparagus</taxon>
    </lineage>
</organism>
<dbReference type="AlphaFoldDB" id="A0A5P1EIS0"/>
<dbReference type="Gramene" id="ONK65097">
    <property type="protein sequence ID" value="ONK65097"/>
    <property type="gene ID" value="A4U43_C07F33590"/>
</dbReference>
<gene>
    <name evidence="3" type="ORF">A4U43_C07F33590</name>
</gene>
<keyword evidence="2" id="KW-0472">Membrane</keyword>
<dbReference type="Proteomes" id="UP000243459">
    <property type="component" value="Chromosome 7"/>
</dbReference>
<dbReference type="PANTHER" id="PTHR33564">
    <property type="entry name" value="TRANSMEMBRANE PROTEIN"/>
    <property type="match status" value="1"/>
</dbReference>
<evidence type="ECO:0000313" key="4">
    <source>
        <dbReference type="Proteomes" id="UP000243459"/>
    </source>
</evidence>
<evidence type="ECO:0000313" key="3">
    <source>
        <dbReference type="EMBL" id="ONK65097.1"/>
    </source>
</evidence>
<evidence type="ECO:0008006" key="5">
    <source>
        <dbReference type="Google" id="ProtNLM"/>
    </source>
</evidence>
<keyword evidence="2" id="KW-0812">Transmembrane</keyword>
<evidence type="ECO:0000256" key="2">
    <source>
        <dbReference type="SAM" id="Phobius"/>
    </source>
</evidence>
<sequence>MESSNCVGLMAVVAISSSIAIVSLQLQKRLVSNFMQKVQFELGEGPKMKPNMKRKKKVRFAEDVVEPSSNNEEYRRRRSNPRLMMA</sequence>
<keyword evidence="2" id="KW-1133">Transmembrane helix</keyword>
<reference evidence="4" key="1">
    <citation type="journal article" date="2017" name="Nat. Commun.">
        <title>The asparagus genome sheds light on the origin and evolution of a young Y chromosome.</title>
        <authorList>
            <person name="Harkess A."/>
            <person name="Zhou J."/>
            <person name="Xu C."/>
            <person name="Bowers J.E."/>
            <person name="Van der Hulst R."/>
            <person name="Ayyampalayam S."/>
            <person name="Mercati F."/>
            <person name="Riccardi P."/>
            <person name="McKain M.R."/>
            <person name="Kakrana A."/>
            <person name="Tang H."/>
            <person name="Ray J."/>
            <person name="Groenendijk J."/>
            <person name="Arikit S."/>
            <person name="Mathioni S.M."/>
            <person name="Nakano M."/>
            <person name="Shan H."/>
            <person name="Telgmann-Rauber A."/>
            <person name="Kanno A."/>
            <person name="Yue Z."/>
            <person name="Chen H."/>
            <person name="Li W."/>
            <person name="Chen Y."/>
            <person name="Xu X."/>
            <person name="Zhang Y."/>
            <person name="Luo S."/>
            <person name="Chen H."/>
            <person name="Gao J."/>
            <person name="Mao Z."/>
            <person name="Pires J.C."/>
            <person name="Luo M."/>
            <person name="Kudrna D."/>
            <person name="Wing R.A."/>
            <person name="Meyers B.C."/>
            <person name="Yi K."/>
            <person name="Kong H."/>
            <person name="Lavrijsen P."/>
            <person name="Sunseri F."/>
            <person name="Falavigna A."/>
            <person name="Ye Y."/>
            <person name="Leebens-Mack J.H."/>
            <person name="Chen G."/>
        </authorList>
    </citation>
    <scope>NUCLEOTIDE SEQUENCE [LARGE SCALE GENOMIC DNA]</scope>
    <source>
        <strain evidence="4">cv. DH0086</strain>
    </source>
</reference>
<dbReference type="PANTHER" id="PTHR33564:SF8">
    <property type="entry name" value="TRANSMEMBRANE PROTEIN"/>
    <property type="match status" value="1"/>
</dbReference>
<keyword evidence="4" id="KW-1185">Reference proteome</keyword>
<dbReference type="OMA" id="YMDKLEP"/>
<feature type="region of interest" description="Disordered" evidence="1">
    <location>
        <begin position="45"/>
        <end position="86"/>
    </location>
</feature>
<evidence type="ECO:0000256" key="1">
    <source>
        <dbReference type="SAM" id="MobiDB-lite"/>
    </source>
</evidence>